<evidence type="ECO:0000313" key="1">
    <source>
        <dbReference type="EMBL" id="MPC15210.1"/>
    </source>
</evidence>
<proteinExistence type="predicted"/>
<reference evidence="1 2" key="1">
    <citation type="submission" date="2019-05" db="EMBL/GenBank/DDBJ databases">
        <title>Another draft genome of Portunus trituberculatus and its Hox gene families provides insights of decapod evolution.</title>
        <authorList>
            <person name="Jeong J.-H."/>
            <person name="Song I."/>
            <person name="Kim S."/>
            <person name="Choi T."/>
            <person name="Kim D."/>
            <person name="Ryu S."/>
            <person name="Kim W."/>
        </authorList>
    </citation>
    <scope>NUCLEOTIDE SEQUENCE [LARGE SCALE GENOMIC DNA]</scope>
    <source>
        <tissue evidence="1">Muscle</tissue>
    </source>
</reference>
<dbReference type="Proteomes" id="UP000324222">
    <property type="component" value="Unassembled WGS sequence"/>
</dbReference>
<organism evidence="1 2">
    <name type="scientific">Portunus trituberculatus</name>
    <name type="common">Swimming crab</name>
    <name type="synonym">Neptunus trituberculatus</name>
    <dbReference type="NCBI Taxonomy" id="210409"/>
    <lineage>
        <taxon>Eukaryota</taxon>
        <taxon>Metazoa</taxon>
        <taxon>Ecdysozoa</taxon>
        <taxon>Arthropoda</taxon>
        <taxon>Crustacea</taxon>
        <taxon>Multicrustacea</taxon>
        <taxon>Malacostraca</taxon>
        <taxon>Eumalacostraca</taxon>
        <taxon>Eucarida</taxon>
        <taxon>Decapoda</taxon>
        <taxon>Pleocyemata</taxon>
        <taxon>Brachyura</taxon>
        <taxon>Eubrachyura</taxon>
        <taxon>Portunoidea</taxon>
        <taxon>Portunidae</taxon>
        <taxon>Portuninae</taxon>
        <taxon>Portunus</taxon>
    </lineage>
</organism>
<gene>
    <name evidence="1" type="ORF">E2C01_007995</name>
</gene>
<name>A0A5B7D0G1_PORTR</name>
<dbReference type="EMBL" id="VSRR010000409">
    <property type="protein sequence ID" value="MPC15210.1"/>
    <property type="molecule type" value="Genomic_DNA"/>
</dbReference>
<dbReference type="AlphaFoldDB" id="A0A5B7D0G1"/>
<keyword evidence="2" id="KW-1185">Reference proteome</keyword>
<sequence>MSANNIKNCDFLREEGEGTRLEQVVGSLLLLLEGTYTSTWLSHPPFTHPLRPFSFPPFTQ</sequence>
<protein>
    <submittedName>
        <fullName evidence="1">Uncharacterized protein</fullName>
    </submittedName>
</protein>
<accession>A0A5B7D0G1</accession>
<comment type="caution">
    <text evidence="1">The sequence shown here is derived from an EMBL/GenBank/DDBJ whole genome shotgun (WGS) entry which is preliminary data.</text>
</comment>
<evidence type="ECO:0000313" key="2">
    <source>
        <dbReference type="Proteomes" id="UP000324222"/>
    </source>
</evidence>